<feature type="domain" description="N-acetyltransferase" evidence="1">
    <location>
        <begin position="18"/>
        <end position="185"/>
    </location>
</feature>
<dbReference type="GO" id="GO:0016747">
    <property type="term" value="F:acyltransferase activity, transferring groups other than amino-acyl groups"/>
    <property type="evidence" value="ECO:0007669"/>
    <property type="project" value="InterPro"/>
</dbReference>
<comment type="caution">
    <text evidence="4">The sequence shown here is derived from an EMBL/GenBank/DDBJ whole genome shotgun (WGS) entry which is preliminary data.</text>
</comment>
<dbReference type="Proteomes" id="UP000474042">
    <property type="component" value="Unassembled WGS sequence"/>
</dbReference>
<dbReference type="Pfam" id="PF00583">
    <property type="entry name" value="Acetyltransf_1"/>
    <property type="match status" value="1"/>
</dbReference>
<protein>
    <submittedName>
        <fullName evidence="4">GCN5 family acetyltransferase</fullName>
    </submittedName>
    <submittedName>
        <fullName evidence="2 3">N-acetyltransferase</fullName>
    </submittedName>
</protein>
<dbReference type="Proteomes" id="UP000321089">
    <property type="component" value="Unassembled WGS sequence"/>
</dbReference>
<dbReference type="InterPro" id="IPR016181">
    <property type="entry name" value="Acyl_CoA_acyltransferase"/>
</dbReference>
<dbReference type="Proteomes" id="UP000238081">
    <property type="component" value="Unassembled WGS sequence"/>
</dbReference>
<dbReference type="RefSeq" id="WP_003431238.1">
    <property type="nucleotide sequence ID" value="NZ_BKBB01000006.1"/>
</dbReference>
<dbReference type="EMBL" id="BKBC01000027">
    <property type="protein sequence ID" value="GEQ21618.1"/>
    <property type="molecule type" value="Genomic_DNA"/>
</dbReference>
<organism evidence="4 5">
    <name type="scientific">Clostridium butyricum</name>
    <dbReference type="NCBI Taxonomy" id="1492"/>
    <lineage>
        <taxon>Bacteria</taxon>
        <taxon>Bacillati</taxon>
        <taxon>Bacillota</taxon>
        <taxon>Clostridia</taxon>
        <taxon>Eubacteriales</taxon>
        <taxon>Clostridiaceae</taxon>
        <taxon>Clostridium</taxon>
    </lineage>
</organism>
<dbReference type="OrthoDB" id="8750087at2"/>
<dbReference type="InterPro" id="IPR000182">
    <property type="entry name" value="GNAT_dom"/>
</dbReference>
<evidence type="ECO:0000259" key="1">
    <source>
        <dbReference type="PROSITE" id="PS51186"/>
    </source>
</evidence>
<evidence type="ECO:0000313" key="7">
    <source>
        <dbReference type="Proteomes" id="UP000474042"/>
    </source>
</evidence>
<dbReference type="PROSITE" id="PS51186">
    <property type="entry name" value="GNAT"/>
    <property type="match status" value="1"/>
</dbReference>
<gene>
    <name evidence="4" type="ORF">AWN73_12060</name>
    <name evidence="2" type="ORF">CBU02nite_21240</name>
    <name evidence="3" type="ORF">GND98_011145</name>
</gene>
<evidence type="ECO:0000313" key="2">
    <source>
        <dbReference type="EMBL" id="GEQ21618.1"/>
    </source>
</evidence>
<reference evidence="3 7" key="3">
    <citation type="submission" date="2020-01" db="EMBL/GenBank/DDBJ databases">
        <title>Genome sequence of a 1,3-propanediol producer, Clostridium butyricum S3.</title>
        <authorList>
            <person name="Zhou J."/>
        </authorList>
    </citation>
    <scope>NUCLEOTIDE SEQUENCE [LARGE SCALE GENOMIC DNA]</scope>
    <source>
        <strain evidence="3 7">S3</strain>
    </source>
</reference>
<name>A0A2S7FC11_CLOBU</name>
<evidence type="ECO:0000313" key="4">
    <source>
        <dbReference type="EMBL" id="PPV15373.1"/>
    </source>
</evidence>
<dbReference type="EMBL" id="LRDH01000100">
    <property type="protein sequence ID" value="PPV15373.1"/>
    <property type="molecule type" value="Genomic_DNA"/>
</dbReference>
<dbReference type="SUPFAM" id="SSF55729">
    <property type="entry name" value="Acyl-CoA N-acyltransferases (Nat)"/>
    <property type="match status" value="1"/>
</dbReference>
<accession>A0A2S7FC11</accession>
<reference evidence="4 5" key="1">
    <citation type="submission" date="2016-01" db="EMBL/GenBank/DDBJ databases">
        <title>Characterization of the Clostridium difficile lineages that are prevalent in Hong Kong and China.</title>
        <authorList>
            <person name="Kwok J.S.-L."/>
            <person name="Lam W.-Y."/>
            <person name="Ip M."/>
            <person name="Chan T.-F."/>
            <person name="Hawkey P.M."/>
            <person name="Tsui S.K.-W."/>
        </authorList>
    </citation>
    <scope>NUCLEOTIDE SEQUENCE [LARGE SCALE GENOMIC DNA]</scope>
    <source>
        <strain evidence="4 5">300064</strain>
    </source>
</reference>
<sequence>MMNKEIILNKKNETNVKAKIKYLDVSYIDKIIELEKNIYEMLENKEFYSCSSKEEYSNIISKYGKIIGCVLEETDELVCIGVYASYGYNEHNYGYDFNIEGEELLKVSQIESTIVSPKYRGNGLQNIICNAIEELAKENGDKMIAATVAPENIYSLNTFIKREYKIMADKLKYGGLRRYVVMKEI</sequence>
<dbReference type="EMBL" id="WOFV02000032">
    <property type="protein sequence ID" value="NAS18407.1"/>
    <property type="molecule type" value="Genomic_DNA"/>
</dbReference>
<dbReference type="AlphaFoldDB" id="A0A2S7FC11"/>
<evidence type="ECO:0000313" key="5">
    <source>
        <dbReference type="Proteomes" id="UP000238081"/>
    </source>
</evidence>
<proteinExistence type="predicted"/>
<evidence type="ECO:0000313" key="3">
    <source>
        <dbReference type="EMBL" id="NAS18407.1"/>
    </source>
</evidence>
<dbReference type="KEGG" id="cbut:ATN24_18515"/>
<evidence type="ECO:0000313" key="6">
    <source>
        <dbReference type="Proteomes" id="UP000321089"/>
    </source>
</evidence>
<keyword evidence="4" id="KW-0808">Transferase</keyword>
<reference evidence="2 6" key="2">
    <citation type="submission" date="2019-07" db="EMBL/GenBank/DDBJ databases">
        <title>Whole genome shotgun sequence of Clostridium butyricum NBRC 3858.</title>
        <authorList>
            <person name="Hosoyama A."/>
            <person name="Uohara A."/>
            <person name="Ohji S."/>
            <person name="Ichikawa N."/>
        </authorList>
    </citation>
    <scope>NUCLEOTIDE SEQUENCE [LARGE SCALE GENOMIC DNA]</scope>
    <source>
        <strain evidence="2 6">NBRC 3858</strain>
    </source>
</reference>
<dbReference type="Gene3D" id="3.40.630.30">
    <property type="match status" value="1"/>
</dbReference>